<keyword evidence="3" id="KW-1185">Reference proteome</keyword>
<name>A0ABY8L2R6_9FLAO</name>
<reference evidence="2 3" key="1">
    <citation type="submission" date="2023-04" db="EMBL/GenBank/DDBJ databases">
        <title>Tenacibaculum tangerinum sp. nov., isolated from sea tidal flat of South Korea.</title>
        <authorList>
            <person name="Lee S.H."/>
            <person name="Kim J.-J."/>
        </authorList>
    </citation>
    <scope>NUCLEOTIDE SEQUENCE [LARGE SCALE GENOMIC DNA]</scope>
    <source>
        <strain evidence="2 3">GRR-S3-23</strain>
    </source>
</reference>
<proteinExistence type="predicted"/>
<dbReference type="Proteomes" id="UP001232001">
    <property type="component" value="Chromosome"/>
</dbReference>
<organism evidence="2 3">
    <name type="scientific">Tenacibaculum tangerinum</name>
    <dbReference type="NCBI Taxonomy" id="3038772"/>
    <lineage>
        <taxon>Bacteria</taxon>
        <taxon>Pseudomonadati</taxon>
        <taxon>Bacteroidota</taxon>
        <taxon>Flavobacteriia</taxon>
        <taxon>Flavobacteriales</taxon>
        <taxon>Flavobacteriaceae</taxon>
        <taxon>Tenacibaculum</taxon>
    </lineage>
</organism>
<gene>
    <name evidence="2" type="ORF">P8625_09785</name>
</gene>
<dbReference type="InterPro" id="IPR046863">
    <property type="entry name" value="MbnP-like_dom"/>
</dbReference>
<evidence type="ECO:0000313" key="3">
    <source>
        <dbReference type="Proteomes" id="UP001232001"/>
    </source>
</evidence>
<sequence length="147" mass="16683">MPEGFYKLSFTFGFNDDDNKSGIYPDLNTADWNVPDIIGGGYHFMQLDGNFKDSNGKEQPYAFHVIRAYDTAKNVTEDTSINIETSPFQLKNDATIEIKMNVAGWFKNPNNWDLREKSVNLMVDFEAQKTMFENGKSGVFSLGTIDQ</sequence>
<dbReference type="Pfam" id="PF20243">
    <property type="entry name" value="MbnP"/>
    <property type="match status" value="1"/>
</dbReference>
<accession>A0ABY8L2R6</accession>
<feature type="domain" description="Copper-binding protein MbnP-like" evidence="1">
    <location>
        <begin position="2"/>
        <end position="120"/>
    </location>
</feature>
<dbReference type="EMBL" id="CP122539">
    <property type="protein sequence ID" value="WGH74400.1"/>
    <property type="molecule type" value="Genomic_DNA"/>
</dbReference>
<evidence type="ECO:0000259" key="1">
    <source>
        <dbReference type="Pfam" id="PF20243"/>
    </source>
</evidence>
<evidence type="ECO:0000313" key="2">
    <source>
        <dbReference type="EMBL" id="WGH74400.1"/>
    </source>
</evidence>
<protein>
    <recommendedName>
        <fullName evidence="1">Copper-binding protein MbnP-like domain-containing protein</fullName>
    </recommendedName>
</protein>